<keyword evidence="1" id="KW-0812">Transmembrane</keyword>
<keyword evidence="1" id="KW-0472">Membrane</keyword>
<dbReference type="AlphaFoldDB" id="E2BEQ4"/>
<evidence type="ECO:0000256" key="1">
    <source>
        <dbReference type="SAM" id="Phobius"/>
    </source>
</evidence>
<name>E2BEQ4_HARSA</name>
<dbReference type="Gene3D" id="2.60.40.10">
    <property type="entry name" value="Immunoglobulins"/>
    <property type="match status" value="1"/>
</dbReference>
<dbReference type="GO" id="GO:1904158">
    <property type="term" value="P:axonemal central apparatus assembly"/>
    <property type="evidence" value="ECO:0007669"/>
    <property type="project" value="TreeGrafter"/>
</dbReference>
<dbReference type="Proteomes" id="UP000008237">
    <property type="component" value="Unassembled WGS sequence"/>
</dbReference>
<organism evidence="3">
    <name type="scientific">Harpegnathos saltator</name>
    <name type="common">Jerdon's jumping ant</name>
    <dbReference type="NCBI Taxonomy" id="610380"/>
    <lineage>
        <taxon>Eukaryota</taxon>
        <taxon>Metazoa</taxon>
        <taxon>Ecdysozoa</taxon>
        <taxon>Arthropoda</taxon>
        <taxon>Hexapoda</taxon>
        <taxon>Insecta</taxon>
        <taxon>Pterygota</taxon>
        <taxon>Neoptera</taxon>
        <taxon>Endopterygota</taxon>
        <taxon>Hymenoptera</taxon>
        <taxon>Apocrita</taxon>
        <taxon>Aculeata</taxon>
        <taxon>Formicoidea</taxon>
        <taxon>Formicidae</taxon>
        <taxon>Ponerinae</taxon>
        <taxon>Ponerini</taxon>
        <taxon>Harpegnathos</taxon>
    </lineage>
</organism>
<evidence type="ECO:0000313" key="3">
    <source>
        <dbReference type="Proteomes" id="UP000008237"/>
    </source>
</evidence>
<dbReference type="GO" id="GO:0005930">
    <property type="term" value="C:axoneme"/>
    <property type="evidence" value="ECO:0007669"/>
    <property type="project" value="TreeGrafter"/>
</dbReference>
<dbReference type="OrthoDB" id="7614299at2759"/>
<dbReference type="InParanoid" id="E2BEQ4"/>
<dbReference type="STRING" id="610380.E2BEQ4"/>
<keyword evidence="1" id="KW-1133">Transmembrane helix</keyword>
<accession>E2BEQ4</accession>
<dbReference type="InterPro" id="IPR013783">
    <property type="entry name" value="Ig-like_fold"/>
</dbReference>
<sequence length="824" mass="93366">MSYLSCLEDPEILALMDSATEPASRDSLDSVRAPPLDKMYGETCRSSFTLVNRSAISLSYKINERNLISNAGKSRRAISVLVVEPNKGSMDPLSSMEIEIEFRPALLGAFAIGLELQVACVIPQMITVKGVTGYPQIYPCVPRDDIFQRHPVELGYRAIQLLTPDCLAMKRQVTARCDDRPWSRMSEWDERILSSKIVNNRVDAFMKNDEIQCNNMINRMQHRNNISADTSNVKLAELTKQSEIPSDFFLLPTGDLWELIVPEETIPSVVDIEMAIDRLLATRFIEENALVLMKHSIPHKKAVIPHLHAPAYIIDMGYVAIDRTTRYSTTIINCGPWNAEIATKKLDKKRLESSGVVVQSKKLLLKVGETAPLAVTWQPTSARYAERSTMEQHSIHLEISRGATIPIIIKGVITYPFVTLNTKSLDFQTVIVGECLMMRVLCYASAKLKVTVETRLEERTITLHGHGVERELRISDLDIDFPPATPFVGAQEKIFTIENVCGHPVEFFWHHLDSLFPEEERAAEALIRYYGVKEILLPPRKLGERMPSFLMEFYNSLVKYQEAACRSARVLGVPLLCIDNVMIEGIALGDDQFSVESRRIIDDVYRECLSELEKYKDVLRTASPRAEVNKFVEQNGEAVANEISSEEPKSLTTIKSKPKTAIENRRYSESDVTSESIILPEGRLAKIPREQDLKFLDPVSLYECKIQVISLLRENLSRYVAKLTKDKSPGERRSAGESEDNTFLGIDVRLLTGILRERLLLPGFKKGFVLQTLKNAFFKDEIATLLVLLDIVGYVEYSLFVTFMNSMHKYIRRMEELRESEGEL</sequence>
<dbReference type="InterPro" id="IPR033305">
    <property type="entry name" value="Hydin-like"/>
</dbReference>
<dbReference type="PANTHER" id="PTHR23053">
    <property type="entry name" value="DLEC1 DELETED IN LUNG AND ESOPHAGEAL CANCER 1"/>
    <property type="match status" value="1"/>
</dbReference>
<evidence type="ECO:0000313" key="2">
    <source>
        <dbReference type="EMBL" id="EFN85829.1"/>
    </source>
</evidence>
<dbReference type="EMBL" id="GL447845">
    <property type="protein sequence ID" value="EFN85829.1"/>
    <property type="molecule type" value="Genomic_DNA"/>
</dbReference>
<proteinExistence type="predicted"/>
<feature type="transmembrane region" description="Helical" evidence="1">
    <location>
        <begin position="782"/>
        <end position="804"/>
    </location>
</feature>
<dbReference type="PANTHER" id="PTHR23053:SF0">
    <property type="entry name" value="HYDROCEPHALUS-INDUCING PROTEIN HOMOLOG"/>
    <property type="match status" value="1"/>
</dbReference>
<keyword evidence="3" id="KW-1185">Reference proteome</keyword>
<reference evidence="2 3" key="1">
    <citation type="journal article" date="2010" name="Science">
        <title>Genomic comparison of the ants Camponotus floridanus and Harpegnathos saltator.</title>
        <authorList>
            <person name="Bonasio R."/>
            <person name="Zhang G."/>
            <person name="Ye C."/>
            <person name="Mutti N.S."/>
            <person name="Fang X."/>
            <person name="Qin N."/>
            <person name="Donahue G."/>
            <person name="Yang P."/>
            <person name="Li Q."/>
            <person name="Li C."/>
            <person name="Zhang P."/>
            <person name="Huang Z."/>
            <person name="Berger S.L."/>
            <person name="Reinberg D."/>
            <person name="Wang J."/>
            <person name="Liebig J."/>
        </authorList>
    </citation>
    <scope>NUCLEOTIDE SEQUENCE [LARGE SCALE GENOMIC DNA]</scope>
    <source>
        <strain evidence="2 3">R22 G/1</strain>
    </source>
</reference>
<protein>
    <submittedName>
        <fullName evidence="2">Hydrocephalus-inducing protein</fullName>
    </submittedName>
</protein>
<dbReference type="GO" id="GO:0003341">
    <property type="term" value="P:cilium movement"/>
    <property type="evidence" value="ECO:0007669"/>
    <property type="project" value="TreeGrafter"/>
</dbReference>
<gene>
    <name evidence="2" type="ORF">EAI_16673</name>
</gene>